<dbReference type="GeneID" id="107113354"/>
<proteinExistence type="predicted"/>
<reference evidence="5" key="1">
    <citation type="submission" date="2025-08" db="UniProtKB">
        <authorList>
            <consortium name="RefSeq"/>
        </authorList>
    </citation>
    <scope>IDENTIFICATION</scope>
</reference>
<evidence type="ECO:0000256" key="1">
    <source>
        <dbReference type="ARBA" id="ARBA00022553"/>
    </source>
</evidence>
<dbReference type="PANTHER" id="PTHR14965">
    <property type="entry name" value="SI:CH73-248E21.1"/>
    <property type="match status" value="1"/>
</dbReference>
<dbReference type="PANTHER" id="PTHR14965:SF2">
    <property type="entry name" value="BCL-2-LIKE PROTEIN 12"/>
    <property type="match status" value="1"/>
</dbReference>
<feature type="region of interest" description="Disordered" evidence="3">
    <location>
        <begin position="26"/>
        <end position="46"/>
    </location>
</feature>
<feature type="region of interest" description="Disordered" evidence="3">
    <location>
        <begin position="89"/>
        <end position="156"/>
    </location>
</feature>
<accession>A0ABM1K8X6</accession>
<sequence length="366" mass="40830">MAGSPVPHRSREQVREETQRILEAFLQRALSPRDTGPPGHVGRTYHDPQRYIYRSPTEHGPHCPAWTNIHEEINRAEESKHGFRTSIKRLLRRKPSPRMPPDGPPPSKDSLKRSKSGGEGAHQKRTFSFKGLLRKKGTPSGVTGCPAEPSQRPDSLPLTPCYCDKLLAGQEPQPEPQATNNEAEETEFYTRVAQKLDQLVKQQQLISPSTGKGLPSPTDRFRSLPTNAVSGTAANSLELQGGMSEKEQVLQKLVALLEEQAGIINKEIEADPLLRNTISRLSYRSFSRMAEAFTSRSPSGIPSPQLAKLALTMELTRKVAGINSHAVHTLMGYSLQYMDMFVPWLQQQGGWENIVAQDEIFDRQLD</sequence>
<dbReference type="RefSeq" id="XP_015270163.1">
    <property type="nucleotide sequence ID" value="XM_015414677.1"/>
</dbReference>
<feature type="compositionally biased region" description="Basic residues" evidence="3">
    <location>
        <begin position="123"/>
        <end position="137"/>
    </location>
</feature>
<name>A0ABM1K8X6_GEKJA</name>
<evidence type="ECO:0000256" key="3">
    <source>
        <dbReference type="SAM" id="MobiDB-lite"/>
    </source>
</evidence>
<keyword evidence="2" id="KW-0053">Apoptosis</keyword>
<organism evidence="4 5">
    <name type="scientific">Gekko japonicus</name>
    <name type="common">Schlegel's Japanese gecko</name>
    <dbReference type="NCBI Taxonomy" id="146911"/>
    <lineage>
        <taxon>Eukaryota</taxon>
        <taxon>Metazoa</taxon>
        <taxon>Chordata</taxon>
        <taxon>Craniata</taxon>
        <taxon>Vertebrata</taxon>
        <taxon>Euteleostomi</taxon>
        <taxon>Lepidosauria</taxon>
        <taxon>Squamata</taxon>
        <taxon>Bifurcata</taxon>
        <taxon>Gekkota</taxon>
        <taxon>Gekkonidae</taxon>
        <taxon>Gekkoninae</taxon>
        <taxon>Gekko</taxon>
    </lineage>
</organism>
<keyword evidence="1" id="KW-0597">Phosphoprotein</keyword>
<evidence type="ECO:0000256" key="2">
    <source>
        <dbReference type="ARBA" id="ARBA00022703"/>
    </source>
</evidence>
<gene>
    <name evidence="5" type="primary">BCL2L12</name>
</gene>
<evidence type="ECO:0000313" key="4">
    <source>
        <dbReference type="Proteomes" id="UP000694871"/>
    </source>
</evidence>
<dbReference type="SUPFAM" id="SSF56854">
    <property type="entry name" value="Bcl-2 inhibitors of programmed cell death"/>
    <property type="match status" value="1"/>
</dbReference>
<dbReference type="Proteomes" id="UP000694871">
    <property type="component" value="Unplaced"/>
</dbReference>
<protein>
    <submittedName>
        <fullName evidence="5">Bcl-2-like protein 12</fullName>
    </submittedName>
</protein>
<keyword evidence="4" id="KW-1185">Reference proteome</keyword>
<dbReference type="InterPro" id="IPR031362">
    <property type="entry name" value="BNIP5"/>
</dbReference>
<feature type="compositionally biased region" description="Pro residues" evidence="3">
    <location>
        <begin position="97"/>
        <end position="107"/>
    </location>
</feature>
<evidence type="ECO:0000313" key="5">
    <source>
        <dbReference type="RefSeq" id="XP_015270163.1"/>
    </source>
</evidence>
<dbReference type="InterPro" id="IPR036834">
    <property type="entry name" value="Bcl-2-like_sf"/>
</dbReference>
<dbReference type="Pfam" id="PF15661">
    <property type="entry name" value="CF222"/>
    <property type="match status" value="1"/>
</dbReference>